<feature type="region of interest" description="Disordered" evidence="1">
    <location>
        <begin position="357"/>
        <end position="387"/>
    </location>
</feature>
<dbReference type="GeneTree" id="ENSGT00390000015862"/>
<feature type="compositionally biased region" description="Polar residues" evidence="1">
    <location>
        <begin position="500"/>
        <end position="520"/>
    </location>
</feature>
<feature type="region of interest" description="Disordered" evidence="1">
    <location>
        <begin position="402"/>
        <end position="460"/>
    </location>
</feature>
<evidence type="ECO:0008006" key="4">
    <source>
        <dbReference type="Google" id="ProtNLM"/>
    </source>
</evidence>
<evidence type="ECO:0000313" key="3">
    <source>
        <dbReference type="Proteomes" id="UP000265040"/>
    </source>
</evidence>
<feature type="compositionally biased region" description="Pro residues" evidence="1">
    <location>
        <begin position="482"/>
        <end position="494"/>
    </location>
</feature>
<name>A0A7N6A8L1_ANATE</name>
<feature type="compositionally biased region" description="Polar residues" evidence="1">
    <location>
        <begin position="357"/>
        <end position="375"/>
    </location>
</feature>
<dbReference type="Pfam" id="PF15274">
    <property type="entry name" value="MLIP"/>
    <property type="match status" value="1"/>
</dbReference>
<feature type="compositionally biased region" description="Basic and acidic residues" evidence="1">
    <location>
        <begin position="441"/>
        <end position="451"/>
    </location>
</feature>
<sequence>MSDAGTFKAEVVFIKEPSEGGAGNVTQPETELEVSTLKLWTSPSVGAPSENTHNYVAALAGSMETAVDKHRGISRQQCHDTFGRAEVSSGCFANRASVSEDRTNCADLFPTPASSKESILSEGSDRDRSWPAMRLSSVTSPVSFSRTVSPCSSTRSGMFSPAVVQIKKHFLAPGSSLVHIPQTCFSSCESLSSSVSHEFPPPRHRPPLTRLSLLTAILRKGRLPVLSSALQRPYTPCWPVNPVTLSFCNACSAASSVASIPLEFSSHRTCPETQLKKCSVEIRSSSAPRWEQVISPPPVKSNTLPRAPLPLFCSNFKSVAPPKHQEISDCDSFKTLQSHELKPSNTYVYLRGNAHNNLKNPITPSPKTINEQETSAPKKLSRPPNSSLSRLQLLSQRLRSPPVCPAQLRPSPSRSPGVTAFSACTDTASPLPPFQSTTGRCESDGSYRDTRSATPSRGFPKVHCLSPSRYTPINFYGWPSPTSSPTPTPSPAPPIRDFTPSPSLSLCTTPTPSVGSGISDSSDREGKKRKVAAPLAICMTSLKLLTPLILCYLQMCSPAQLRQQSEELYAVIDEVLANSVPPVSSVNHASIHINMCKCRFVILKSKQKSRSSTTSVGLQVQMLL</sequence>
<gene>
    <name evidence="2" type="primary">MLIP</name>
</gene>
<protein>
    <recommendedName>
        <fullName evidence="4">Muscular LMNA interacting protein</fullName>
    </recommendedName>
</protein>
<dbReference type="Proteomes" id="UP000265040">
    <property type="component" value="Chromosome 15"/>
</dbReference>
<reference evidence="2" key="2">
    <citation type="submission" date="2025-08" db="UniProtKB">
        <authorList>
            <consortium name="Ensembl"/>
        </authorList>
    </citation>
    <scope>IDENTIFICATION</scope>
</reference>
<organism evidence="2 3">
    <name type="scientific">Anabas testudineus</name>
    <name type="common">Climbing perch</name>
    <name type="synonym">Anthias testudineus</name>
    <dbReference type="NCBI Taxonomy" id="64144"/>
    <lineage>
        <taxon>Eukaryota</taxon>
        <taxon>Metazoa</taxon>
        <taxon>Chordata</taxon>
        <taxon>Craniata</taxon>
        <taxon>Vertebrata</taxon>
        <taxon>Euteleostomi</taxon>
        <taxon>Actinopterygii</taxon>
        <taxon>Neopterygii</taxon>
        <taxon>Teleostei</taxon>
        <taxon>Neoteleostei</taxon>
        <taxon>Acanthomorphata</taxon>
        <taxon>Anabantaria</taxon>
        <taxon>Anabantiformes</taxon>
        <taxon>Anabantoidei</taxon>
        <taxon>Anabantidae</taxon>
        <taxon>Anabas</taxon>
    </lineage>
</organism>
<dbReference type="Ensembl" id="ENSATET00000037626.1">
    <property type="protein sequence ID" value="ENSATEP00000045225.1"/>
    <property type="gene ID" value="ENSATEG00000021471.3"/>
</dbReference>
<reference evidence="2" key="1">
    <citation type="submission" date="2021-04" db="EMBL/GenBank/DDBJ databases">
        <authorList>
            <consortium name="Wellcome Sanger Institute Data Sharing"/>
        </authorList>
    </citation>
    <scope>NUCLEOTIDE SEQUENCE [LARGE SCALE GENOMIC DNA]</scope>
</reference>
<evidence type="ECO:0000313" key="2">
    <source>
        <dbReference type="Ensembl" id="ENSATEP00000045225.1"/>
    </source>
</evidence>
<dbReference type="PANTHER" id="PTHR31514:SF1">
    <property type="entry name" value="MUSCULAR LMNA-INTERACTING PROTEIN"/>
    <property type="match status" value="1"/>
</dbReference>
<accession>A0A7N6A8L1</accession>
<keyword evidence="3" id="KW-1185">Reference proteome</keyword>
<proteinExistence type="predicted"/>
<feature type="region of interest" description="Disordered" evidence="1">
    <location>
        <begin position="481"/>
        <end position="526"/>
    </location>
</feature>
<dbReference type="PANTHER" id="PTHR31514">
    <property type="entry name" value="MUSCULAR LMNA-INTERACTING PROTEIN MLIP"/>
    <property type="match status" value="1"/>
</dbReference>
<feature type="compositionally biased region" description="Polar residues" evidence="1">
    <location>
        <begin position="410"/>
        <end position="440"/>
    </location>
</feature>
<dbReference type="InterPro" id="IPR029331">
    <property type="entry name" value="MLIP"/>
</dbReference>
<evidence type="ECO:0000256" key="1">
    <source>
        <dbReference type="SAM" id="MobiDB-lite"/>
    </source>
</evidence>
<dbReference type="AlphaFoldDB" id="A0A7N6A8L1"/>
<reference evidence="2" key="3">
    <citation type="submission" date="2025-09" db="UniProtKB">
        <authorList>
            <consortium name="Ensembl"/>
        </authorList>
    </citation>
    <scope>IDENTIFICATION</scope>
</reference>